<comment type="caution">
    <text evidence="1">The sequence shown here is derived from an EMBL/GenBank/DDBJ whole genome shotgun (WGS) entry which is preliminary data.</text>
</comment>
<protein>
    <recommendedName>
        <fullName evidence="3">Lipoprotein</fullName>
    </recommendedName>
</protein>
<dbReference type="RefSeq" id="WP_188433689.1">
    <property type="nucleotide sequence ID" value="NZ_BMEX01000028.1"/>
</dbReference>
<dbReference type="EMBL" id="BMEX01000028">
    <property type="protein sequence ID" value="GGA58064.1"/>
    <property type="molecule type" value="Genomic_DNA"/>
</dbReference>
<accession>A0ABQ1H5H5</accession>
<organism evidence="1 2">
    <name type="scientific">Kroppenstedtia guangzhouensis</name>
    <dbReference type="NCBI Taxonomy" id="1274356"/>
    <lineage>
        <taxon>Bacteria</taxon>
        <taxon>Bacillati</taxon>
        <taxon>Bacillota</taxon>
        <taxon>Bacilli</taxon>
        <taxon>Bacillales</taxon>
        <taxon>Thermoactinomycetaceae</taxon>
        <taxon>Kroppenstedtia</taxon>
    </lineage>
</organism>
<dbReference type="Proteomes" id="UP000617979">
    <property type="component" value="Unassembled WGS sequence"/>
</dbReference>
<dbReference type="PROSITE" id="PS51257">
    <property type="entry name" value="PROKAR_LIPOPROTEIN"/>
    <property type="match status" value="1"/>
</dbReference>
<proteinExistence type="predicted"/>
<evidence type="ECO:0000313" key="2">
    <source>
        <dbReference type="Proteomes" id="UP000617979"/>
    </source>
</evidence>
<gene>
    <name evidence="1" type="ORF">GCM10007416_34090</name>
</gene>
<evidence type="ECO:0008006" key="3">
    <source>
        <dbReference type="Google" id="ProtNLM"/>
    </source>
</evidence>
<sequence length="162" mass="19162">MKTTFLPSRRWIGWGGLLLLMLVMVSCNQEEPATTKPKAEGPWKLALQYEQARIQGDERKQLSLLVPEDQRTASLNPEKEITNPDRKIPDDYRLMEYKEKEGLYYYHLQYRHPTMNHEVNSFFKAIKTKEGWRLKYAFDRPAFEYETQDLEGLLIKGVHDQP</sequence>
<reference evidence="2" key="1">
    <citation type="journal article" date="2019" name="Int. J. Syst. Evol. Microbiol.">
        <title>The Global Catalogue of Microorganisms (GCM) 10K type strain sequencing project: providing services to taxonomists for standard genome sequencing and annotation.</title>
        <authorList>
            <consortium name="The Broad Institute Genomics Platform"/>
            <consortium name="The Broad Institute Genome Sequencing Center for Infectious Disease"/>
            <person name="Wu L."/>
            <person name="Ma J."/>
        </authorList>
    </citation>
    <scope>NUCLEOTIDE SEQUENCE [LARGE SCALE GENOMIC DNA]</scope>
    <source>
        <strain evidence="2">CGMCC 1.12404</strain>
    </source>
</reference>
<keyword evidence="2" id="KW-1185">Reference proteome</keyword>
<name>A0ABQ1H5H5_9BACL</name>
<evidence type="ECO:0000313" key="1">
    <source>
        <dbReference type="EMBL" id="GGA58064.1"/>
    </source>
</evidence>